<evidence type="ECO:0000313" key="3">
    <source>
        <dbReference type="EMBL" id="RHN80625.1"/>
    </source>
</evidence>
<dbReference type="EMBL" id="PSQE01000001">
    <property type="protein sequence ID" value="RHN80625.1"/>
    <property type="molecule type" value="Genomic_DNA"/>
</dbReference>
<reference evidence="2 5" key="1">
    <citation type="journal article" date="2011" name="Nature">
        <title>The Medicago genome provides insight into the evolution of rhizobial symbioses.</title>
        <authorList>
            <person name="Young N.D."/>
            <person name="Debelle F."/>
            <person name="Oldroyd G.E."/>
            <person name="Geurts R."/>
            <person name="Cannon S.B."/>
            <person name="Udvardi M.K."/>
            <person name="Benedito V.A."/>
            <person name="Mayer K.F."/>
            <person name="Gouzy J."/>
            <person name="Schoof H."/>
            <person name="Van de Peer Y."/>
            <person name="Proost S."/>
            <person name="Cook D.R."/>
            <person name="Meyers B.C."/>
            <person name="Spannagl M."/>
            <person name="Cheung F."/>
            <person name="De Mita S."/>
            <person name="Krishnakumar V."/>
            <person name="Gundlach H."/>
            <person name="Zhou S."/>
            <person name="Mudge J."/>
            <person name="Bharti A.K."/>
            <person name="Murray J.D."/>
            <person name="Naoumkina M.A."/>
            <person name="Rosen B."/>
            <person name="Silverstein K.A."/>
            <person name="Tang H."/>
            <person name="Rombauts S."/>
            <person name="Zhao P.X."/>
            <person name="Zhou P."/>
            <person name="Barbe V."/>
            <person name="Bardou P."/>
            <person name="Bechner M."/>
            <person name="Bellec A."/>
            <person name="Berger A."/>
            <person name="Berges H."/>
            <person name="Bidwell S."/>
            <person name="Bisseling T."/>
            <person name="Choisne N."/>
            <person name="Couloux A."/>
            <person name="Denny R."/>
            <person name="Deshpande S."/>
            <person name="Dai X."/>
            <person name="Doyle J.J."/>
            <person name="Dudez A.M."/>
            <person name="Farmer A.D."/>
            <person name="Fouteau S."/>
            <person name="Franken C."/>
            <person name="Gibelin C."/>
            <person name="Gish J."/>
            <person name="Goldstein S."/>
            <person name="Gonzalez A.J."/>
            <person name="Green P.J."/>
            <person name="Hallab A."/>
            <person name="Hartog M."/>
            <person name="Hua A."/>
            <person name="Humphray S.J."/>
            <person name="Jeong D.H."/>
            <person name="Jing Y."/>
            <person name="Jocker A."/>
            <person name="Kenton S.M."/>
            <person name="Kim D.J."/>
            <person name="Klee K."/>
            <person name="Lai H."/>
            <person name="Lang C."/>
            <person name="Lin S."/>
            <person name="Macmil S.L."/>
            <person name="Magdelenat G."/>
            <person name="Matthews L."/>
            <person name="McCorrison J."/>
            <person name="Monaghan E.L."/>
            <person name="Mun J.H."/>
            <person name="Najar F.Z."/>
            <person name="Nicholson C."/>
            <person name="Noirot C."/>
            <person name="O'Bleness M."/>
            <person name="Paule C.R."/>
            <person name="Poulain J."/>
            <person name="Prion F."/>
            <person name="Qin B."/>
            <person name="Qu C."/>
            <person name="Retzel E.F."/>
            <person name="Riddle C."/>
            <person name="Sallet E."/>
            <person name="Samain S."/>
            <person name="Samson N."/>
            <person name="Sanders I."/>
            <person name="Saurat O."/>
            <person name="Scarpelli C."/>
            <person name="Schiex T."/>
            <person name="Segurens B."/>
            <person name="Severin A.J."/>
            <person name="Sherrier D.J."/>
            <person name="Shi R."/>
            <person name="Sims S."/>
            <person name="Singer S.R."/>
            <person name="Sinharoy S."/>
            <person name="Sterck L."/>
            <person name="Viollet A."/>
            <person name="Wang B.B."/>
            <person name="Wang K."/>
            <person name="Wang M."/>
            <person name="Wang X."/>
            <person name="Warfsmann J."/>
            <person name="Weissenbach J."/>
            <person name="White D.D."/>
            <person name="White J.D."/>
            <person name="Wiley G.B."/>
            <person name="Wincker P."/>
            <person name="Xing Y."/>
            <person name="Yang L."/>
            <person name="Yao Z."/>
            <person name="Ying F."/>
            <person name="Zhai J."/>
            <person name="Zhou L."/>
            <person name="Zuber A."/>
            <person name="Denarie J."/>
            <person name="Dixon R.A."/>
            <person name="May G.D."/>
            <person name="Schwartz D.C."/>
            <person name="Rogers J."/>
            <person name="Quetier F."/>
            <person name="Town C.D."/>
            <person name="Roe B.A."/>
        </authorList>
    </citation>
    <scope>NUCLEOTIDE SEQUENCE [LARGE SCALE GENOMIC DNA]</scope>
    <source>
        <strain evidence="2">A17</strain>
        <strain evidence="4 5">cv. Jemalong A17</strain>
    </source>
</reference>
<dbReference type="GO" id="GO:0006487">
    <property type="term" value="P:protein N-linked glycosylation"/>
    <property type="evidence" value="ECO:0000318"/>
    <property type="project" value="GO_Central"/>
</dbReference>
<dbReference type="eggNOG" id="ENOG502QSTM">
    <property type="taxonomic scope" value="Eukaryota"/>
</dbReference>
<dbReference type="EMBL" id="CM001217">
    <property type="protein sequence ID" value="AES61227.1"/>
    <property type="molecule type" value="Genomic_DNA"/>
</dbReference>
<dbReference type="Gramene" id="rna4571">
    <property type="protein sequence ID" value="RHN80625.1"/>
    <property type="gene ID" value="gene4571"/>
</dbReference>
<dbReference type="EnsemblPlants" id="AES61227">
    <property type="protein sequence ID" value="AES61227"/>
    <property type="gene ID" value="MTR_1g080320"/>
</dbReference>
<evidence type="ECO:0000313" key="2">
    <source>
        <dbReference type="EMBL" id="AES61227.1"/>
    </source>
</evidence>
<dbReference type="Proteomes" id="UP000002051">
    <property type="component" value="Unassembled WGS sequence"/>
</dbReference>
<keyword evidence="1" id="KW-0812">Transmembrane</keyword>
<keyword evidence="1" id="KW-0472">Membrane</keyword>
<evidence type="ECO:0000313" key="5">
    <source>
        <dbReference type="Proteomes" id="UP000002051"/>
    </source>
</evidence>
<protein>
    <submittedName>
        <fullName evidence="2">Coatomer protein</fullName>
    </submittedName>
</protein>
<dbReference type="Gene3D" id="3.40.50.11350">
    <property type="match status" value="1"/>
</dbReference>
<evidence type="ECO:0000256" key="1">
    <source>
        <dbReference type="SAM" id="Phobius"/>
    </source>
</evidence>
<evidence type="ECO:0000313" key="6">
    <source>
        <dbReference type="Proteomes" id="UP000265566"/>
    </source>
</evidence>
<feature type="transmembrane region" description="Helical" evidence="1">
    <location>
        <begin position="28"/>
        <end position="53"/>
    </location>
</feature>
<evidence type="ECO:0000313" key="4">
    <source>
        <dbReference type="EnsemblPlants" id="AES61227"/>
    </source>
</evidence>
<reference evidence="4" key="3">
    <citation type="submission" date="2015-04" db="UniProtKB">
        <authorList>
            <consortium name="EnsemblPlants"/>
        </authorList>
    </citation>
    <scope>IDENTIFICATION</scope>
    <source>
        <strain evidence="4">cv. Jemalong A17</strain>
    </source>
</reference>
<organism evidence="2 5">
    <name type="scientific">Medicago truncatula</name>
    <name type="common">Barrel medic</name>
    <name type="synonym">Medicago tribuloides</name>
    <dbReference type="NCBI Taxonomy" id="3880"/>
    <lineage>
        <taxon>Eukaryota</taxon>
        <taxon>Viridiplantae</taxon>
        <taxon>Streptophyta</taxon>
        <taxon>Embryophyta</taxon>
        <taxon>Tracheophyta</taxon>
        <taxon>Spermatophyta</taxon>
        <taxon>Magnoliopsida</taxon>
        <taxon>eudicotyledons</taxon>
        <taxon>Gunneridae</taxon>
        <taxon>Pentapetalae</taxon>
        <taxon>rosids</taxon>
        <taxon>fabids</taxon>
        <taxon>Fabales</taxon>
        <taxon>Fabaceae</taxon>
        <taxon>Papilionoideae</taxon>
        <taxon>50 kb inversion clade</taxon>
        <taxon>NPAAA clade</taxon>
        <taxon>Hologalegina</taxon>
        <taxon>IRL clade</taxon>
        <taxon>Trifolieae</taxon>
        <taxon>Medicago</taxon>
    </lineage>
</organism>
<dbReference type="PANTHER" id="PTHR13132">
    <property type="entry name" value="ALPHA- 1,6 -FUCOSYLTRANSFERASE"/>
    <property type="match status" value="1"/>
</dbReference>
<dbReference type="PANTHER" id="PTHR13132:SF33">
    <property type="entry name" value="COATOMER PROTEIN"/>
    <property type="match status" value="1"/>
</dbReference>
<dbReference type="KEGG" id="mtr:11407475"/>
<dbReference type="AlphaFoldDB" id="G7I6T2"/>
<dbReference type="HOGENOM" id="CLU_035190_0_0_1"/>
<dbReference type="OMA" id="PLISMHV"/>
<sequence length="584" mass="66999">MEAKNQKSIERVVSQRTLQMSSSFSCQICAVGFLCGVCLTSFFLAALTSFGAFNFGPILFSSMSTTNSTSHHNFNMVTATNCNFMLKETERLLDLTSTRKRDNDERVSLLYSAWNAVLNKSTTRDLEHKLGIKWSSLPNAPHLENCKLKTQLYRDFDDRIGNERLPPWTSWKGFLQTFPVVPDEHIQNPKSDEAVSEGAYPPWIVGSDEDNYPLTRKVQRDIWIHQHPLNCSNPNVKFLVADWEGLPGLGIGAQIASMCGLLGIAINEGRVLVANHYNRADHDGCKGSSRSSWNCYFFPETSFECRQRAFELMKSEEAWSKGVVTTKENYTSKHIWNGPTPRKWGLPWNYLQPTTSINGSLLVSHRKMDRRWWRAQAVRYFMRFPTEYTCNLMNEARHAAFGKLAAKMVLQSLAADWPKESSDKPRSDMDEYVWSNHKPWVPRPLLSMHVRIGDKACEMKVAEFEEYMELADQIRSHFPNLNSIWLSTEMQQVIDKTREYSHWNFHYTKVRRQAKANMPMSDYEASLGRETSTNYPLVNFLMAADSDFFVGALGSTWSFLIDGMRNTGGKVMAGYLSVNKDRFW</sequence>
<dbReference type="STRING" id="3880.G7I6T2"/>
<dbReference type="PaxDb" id="3880-AES61227"/>
<proteinExistence type="predicted"/>
<reference evidence="2 5" key="2">
    <citation type="journal article" date="2014" name="BMC Genomics">
        <title>An improved genome release (version Mt4.0) for the model legume Medicago truncatula.</title>
        <authorList>
            <person name="Tang H."/>
            <person name="Krishnakumar V."/>
            <person name="Bidwell S."/>
            <person name="Rosen B."/>
            <person name="Chan A."/>
            <person name="Zhou S."/>
            <person name="Gentzbittel L."/>
            <person name="Childs K.L."/>
            <person name="Yandell M."/>
            <person name="Gundlach H."/>
            <person name="Mayer K.F."/>
            <person name="Schwartz D.C."/>
            <person name="Town C.D."/>
        </authorList>
    </citation>
    <scope>GENOME REANNOTATION</scope>
    <source>
        <strain evidence="4 5">cv. Jemalong A17</strain>
    </source>
</reference>
<accession>G7I6T2</accession>
<keyword evidence="5" id="KW-1185">Reference proteome</keyword>
<reference evidence="3" key="5">
    <citation type="journal article" date="2018" name="Nat. Plants">
        <title>Whole-genome landscape of Medicago truncatula symbiotic genes.</title>
        <authorList>
            <person name="Pecrix Y."/>
            <person name="Gamas P."/>
            <person name="Carrere S."/>
        </authorList>
    </citation>
    <scope>NUCLEOTIDE SEQUENCE</scope>
    <source>
        <tissue evidence="3">Leaves</tissue>
    </source>
</reference>
<dbReference type="OrthoDB" id="2014825at2759"/>
<dbReference type="FunFam" id="3.40.50.11350:FF:000008">
    <property type="entry name" value="Alpha-(1,6)-fucosyltransferase"/>
    <property type="match status" value="1"/>
</dbReference>
<dbReference type="GO" id="GO:0046921">
    <property type="term" value="F:alpha-(1-&gt;6)-fucosyltransferase activity"/>
    <property type="evidence" value="ECO:0000318"/>
    <property type="project" value="GO_Central"/>
</dbReference>
<reference evidence="6" key="4">
    <citation type="journal article" date="2018" name="Nat. Plants">
        <title>Whole-genome landscape of Medicago truncatula symbiotic genes.</title>
        <authorList>
            <person name="Pecrix Y."/>
            <person name="Staton S.E."/>
            <person name="Sallet E."/>
            <person name="Lelandais-Briere C."/>
            <person name="Moreau S."/>
            <person name="Carrere S."/>
            <person name="Blein T."/>
            <person name="Jardinaud M.F."/>
            <person name="Latrasse D."/>
            <person name="Zouine M."/>
            <person name="Zahm M."/>
            <person name="Kreplak J."/>
            <person name="Mayjonade B."/>
            <person name="Satge C."/>
            <person name="Perez M."/>
            <person name="Cauet S."/>
            <person name="Marande W."/>
            <person name="Chantry-Darmon C."/>
            <person name="Lopez-Roques C."/>
            <person name="Bouchez O."/>
            <person name="Berard A."/>
            <person name="Debelle F."/>
            <person name="Munos S."/>
            <person name="Bendahmane A."/>
            <person name="Berges H."/>
            <person name="Niebel A."/>
            <person name="Buitink J."/>
            <person name="Frugier F."/>
            <person name="Benhamed M."/>
            <person name="Crespi M."/>
            <person name="Gouzy J."/>
            <person name="Gamas P."/>
        </authorList>
    </citation>
    <scope>NUCLEOTIDE SEQUENCE [LARGE SCALE GENOMIC DNA]</scope>
    <source>
        <strain evidence="6">cv. Jemalong A17</strain>
    </source>
</reference>
<dbReference type="Proteomes" id="UP000265566">
    <property type="component" value="Chromosome 1"/>
</dbReference>
<keyword evidence="1" id="KW-1133">Transmembrane helix</keyword>
<name>G7I6T2_MEDTR</name>
<gene>
    <name evidence="4" type="primary">11407475</name>
    <name evidence="2" type="ordered locus">MTR_1g080320</name>
    <name evidence="3" type="ORF">MtrunA17_Chr1g0190291</name>
</gene>